<evidence type="ECO:0000259" key="1">
    <source>
        <dbReference type="Pfam" id="PF21688"/>
    </source>
</evidence>
<evidence type="ECO:0000313" key="2">
    <source>
        <dbReference type="EMBL" id="SHG69787.1"/>
    </source>
</evidence>
<dbReference type="InterPro" id="IPR036188">
    <property type="entry name" value="FAD/NAD-bd_sf"/>
</dbReference>
<dbReference type="STRING" id="1123382.SAMN02745221_00785"/>
<dbReference type="Gene3D" id="3.30.70.2700">
    <property type="match status" value="1"/>
</dbReference>
<proteinExistence type="predicted"/>
<accession>A0A1M5LXJ5</accession>
<dbReference type="RefSeq" id="WP_073090401.1">
    <property type="nucleotide sequence ID" value="NZ_FQWY01000009.1"/>
</dbReference>
<dbReference type="InterPro" id="IPR049516">
    <property type="entry name" value="FAD-depend_C"/>
</dbReference>
<protein>
    <recommendedName>
        <fullName evidence="1">FAD-dependent protein C-terminal domain-containing protein</fullName>
    </recommendedName>
</protein>
<dbReference type="EMBL" id="FQWY01000009">
    <property type="protein sequence ID" value="SHG69787.1"/>
    <property type="molecule type" value="Genomic_DNA"/>
</dbReference>
<dbReference type="Proteomes" id="UP000242329">
    <property type="component" value="Unassembled WGS sequence"/>
</dbReference>
<evidence type="ECO:0000313" key="3">
    <source>
        <dbReference type="Proteomes" id="UP000242329"/>
    </source>
</evidence>
<organism evidence="2 3">
    <name type="scientific">Thermosyntropha lipolytica DSM 11003</name>
    <dbReference type="NCBI Taxonomy" id="1123382"/>
    <lineage>
        <taxon>Bacteria</taxon>
        <taxon>Bacillati</taxon>
        <taxon>Bacillota</taxon>
        <taxon>Clostridia</taxon>
        <taxon>Eubacteriales</taxon>
        <taxon>Syntrophomonadaceae</taxon>
        <taxon>Thermosyntropha</taxon>
    </lineage>
</organism>
<dbReference type="PRINTS" id="PR00419">
    <property type="entry name" value="ADXRDTASE"/>
</dbReference>
<dbReference type="InterPro" id="IPR028348">
    <property type="entry name" value="FAD-binding_protein"/>
</dbReference>
<keyword evidence="3" id="KW-1185">Reference proteome</keyword>
<dbReference type="PANTHER" id="PTHR42842:SF3">
    <property type="entry name" value="FAD_NAD(P)-BINDING OXIDOREDUCTASE FAMILY PROTEIN"/>
    <property type="match status" value="1"/>
</dbReference>
<feature type="domain" description="FAD-dependent protein C-terminal" evidence="1">
    <location>
        <begin position="282"/>
        <end position="478"/>
    </location>
</feature>
<dbReference type="SUPFAM" id="SSF51905">
    <property type="entry name" value="FAD/NAD(P)-binding domain"/>
    <property type="match status" value="1"/>
</dbReference>
<dbReference type="Pfam" id="PF13450">
    <property type="entry name" value="NAD_binding_8"/>
    <property type="match status" value="1"/>
</dbReference>
<dbReference type="Gene3D" id="3.50.50.60">
    <property type="entry name" value="FAD/NAD(P)-binding domain"/>
    <property type="match status" value="2"/>
</dbReference>
<gene>
    <name evidence="2" type="ORF">SAMN02745221_00785</name>
</gene>
<dbReference type="PANTHER" id="PTHR42842">
    <property type="entry name" value="FAD/NAD(P)-BINDING OXIDOREDUCTASE"/>
    <property type="match status" value="1"/>
</dbReference>
<reference evidence="3" key="1">
    <citation type="submission" date="2016-11" db="EMBL/GenBank/DDBJ databases">
        <authorList>
            <person name="Varghese N."/>
            <person name="Submissions S."/>
        </authorList>
    </citation>
    <scope>NUCLEOTIDE SEQUENCE [LARGE SCALE GENOMIC DNA]</scope>
    <source>
        <strain evidence="3">DSM 11003</strain>
    </source>
</reference>
<name>A0A1M5LXJ5_9FIRM</name>
<dbReference type="AlphaFoldDB" id="A0A1M5LXJ5"/>
<dbReference type="OrthoDB" id="9772594at2"/>
<dbReference type="Pfam" id="PF21688">
    <property type="entry name" value="FAD-depend_C"/>
    <property type="match status" value="1"/>
</dbReference>
<sequence length="549" mass="61459">MRIRVRDIRLPLDHTDEEIKREAACKLKIRPEDIQNLTLIRKAVDARRKEVFFTYIVDVELAEGIRIEEALWASPHIARIEEEEEAKLVPGDALLPFSPVIIGSGPAGLFCALLLARYGYKPVVIERGKDIERRIKTVNDFWQKGILNPQCNTQFGEGGAGTFSDGKLTTRIGDKRVEYVLKTMVEFGAPSEIMYLKKPHVGTDNIRRVVQKIREEIIGLGGEFYFDACLTDININQKCLKSIVINNRYELPCSVLVLAIGNSARDVYHLLRRKGIELNPKPFAVGVRIEHPQELIDKLQYGDFAGHPRLKAADYHLTYQDKITGRSLYTFCMCPGGYVIGAASSPGQVVTNGMSYYARDTGIANSALVITVKPEDWEYDPLGGIRLQEDLEHKAFILGGEDYKAPCQRLIDFLKRRPTTSLKGSIATFRPGVKPANLWELLPREFCEVLQRGIYYWDKKMPGFIDGRAVLTGVETRTSSPVRIVRDENLTSVSNPFIYPCGEGAGYAGGIVSAAVDGLKVAEMIIKRYAPPQKAVELRGEEIVRGSLL</sequence>
<dbReference type="PIRSF" id="PIRSF038984">
    <property type="entry name" value="FAD_binding_protein"/>
    <property type="match status" value="1"/>
</dbReference>